<feature type="compositionally biased region" description="Basic and acidic residues" evidence="1">
    <location>
        <begin position="132"/>
        <end position="141"/>
    </location>
</feature>
<protein>
    <submittedName>
        <fullName evidence="2">Uncharacterized protein</fullName>
    </submittedName>
</protein>
<feature type="compositionally biased region" description="Polar residues" evidence="1">
    <location>
        <begin position="59"/>
        <end position="68"/>
    </location>
</feature>
<feature type="compositionally biased region" description="Polar residues" evidence="1">
    <location>
        <begin position="8"/>
        <end position="21"/>
    </location>
</feature>
<dbReference type="AlphaFoldDB" id="A0A067M2E0"/>
<dbReference type="HOGENOM" id="CLU_604085_0_0_1"/>
<reference evidence="3" key="1">
    <citation type="journal article" date="2014" name="Proc. Natl. Acad. Sci. U.S.A.">
        <title>Extensive sampling of basidiomycete genomes demonstrates inadequacy of the white-rot/brown-rot paradigm for wood decay fungi.</title>
        <authorList>
            <person name="Riley R."/>
            <person name="Salamov A.A."/>
            <person name="Brown D.W."/>
            <person name="Nagy L.G."/>
            <person name="Floudas D."/>
            <person name="Held B.W."/>
            <person name="Levasseur A."/>
            <person name="Lombard V."/>
            <person name="Morin E."/>
            <person name="Otillar R."/>
            <person name="Lindquist E.A."/>
            <person name="Sun H."/>
            <person name="LaButti K.M."/>
            <person name="Schmutz J."/>
            <person name="Jabbour D."/>
            <person name="Luo H."/>
            <person name="Baker S.E."/>
            <person name="Pisabarro A.G."/>
            <person name="Walton J.D."/>
            <person name="Blanchette R.A."/>
            <person name="Henrissat B."/>
            <person name="Martin F."/>
            <person name="Cullen D."/>
            <person name="Hibbett D.S."/>
            <person name="Grigoriev I.V."/>
        </authorList>
    </citation>
    <scope>NUCLEOTIDE SEQUENCE [LARGE SCALE GENOMIC DNA]</scope>
    <source>
        <strain evidence="3">FD-172 SS1</strain>
    </source>
</reference>
<feature type="compositionally biased region" description="Low complexity" evidence="1">
    <location>
        <begin position="248"/>
        <end position="259"/>
    </location>
</feature>
<gene>
    <name evidence="2" type="ORF">BOTBODRAFT_298668</name>
</gene>
<dbReference type="EMBL" id="KL198195">
    <property type="protein sequence ID" value="KDQ05741.1"/>
    <property type="molecule type" value="Genomic_DNA"/>
</dbReference>
<evidence type="ECO:0000313" key="3">
    <source>
        <dbReference type="Proteomes" id="UP000027195"/>
    </source>
</evidence>
<feature type="compositionally biased region" description="Acidic residues" evidence="1">
    <location>
        <begin position="399"/>
        <end position="414"/>
    </location>
</feature>
<feature type="compositionally biased region" description="Basic residues" evidence="1">
    <location>
        <begin position="100"/>
        <end position="109"/>
    </location>
</feature>
<dbReference type="Proteomes" id="UP000027195">
    <property type="component" value="Unassembled WGS sequence"/>
</dbReference>
<proteinExistence type="predicted"/>
<accession>A0A067M2E0</accession>
<feature type="compositionally biased region" description="Low complexity" evidence="1">
    <location>
        <begin position="89"/>
        <end position="99"/>
    </location>
</feature>
<sequence length="453" mass="49629">MRVISTREAPSTRHQSGSATTARPKASIAATDGDEGDEDEDEDDEDDEDDEGNWVDVKVSSTRASKATQSQPSRPRPRPRIQPVAQAWHPSRSSSSSLNTHHHKSHKPPRTAAVTDDDVVLLENPPHTTYRKATEPARHPLPDILSQDEDEGAALIPQRKVDRRASAYHASQGRVARRGRDDAESDGPDIVEVERYEPPQPSVDESRTNRKAKGKAQRDIGVGRPPMTEVGVASANTRLYSGDHRPRAASPKRAARGSGTAESYGQNRLPRMRSRSRSDSRSPPPRRVGGGAAKARGYSDKPARSHSRSRSRSQSPRHTGGGAAGTARRYNPPHRSPSRSQSPVRATDTTAHGKRGRPRPPSPRREITVTSGARSKPRPQSPARPGKPSKTNVAAEPRDEGEGEGEWVYDEGEESGTGKERKTPRPRLQRQTMVHRRSLVGLFRALSIADRCC</sequence>
<evidence type="ECO:0000256" key="1">
    <source>
        <dbReference type="SAM" id="MobiDB-lite"/>
    </source>
</evidence>
<evidence type="ECO:0000313" key="2">
    <source>
        <dbReference type="EMBL" id="KDQ05741.1"/>
    </source>
</evidence>
<keyword evidence="3" id="KW-1185">Reference proteome</keyword>
<dbReference type="InParanoid" id="A0A067M2E0"/>
<organism evidence="2 3">
    <name type="scientific">Botryobasidium botryosum (strain FD-172 SS1)</name>
    <dbReference type="NCBI Taxonomy" id="930990"/>
    <lineage>
        <taxon>Eukaryota</taxon>
        <taxon>Fungi</taxon>
        <taxon>Dikarya</taxon>
        <taxon>Basidiomycota</taxon>
        <taxon>Agaricomycotina</taxon>
        <taxon>Agaricomycetes</taxon>
        <taxon>Cantharellales</taxon>
        <taxon>Botryobasidiaceae</taxon>
        <taxon>Botryobasidium</taxon>
    </lineage>
</organism>
<feature type="compositionally biased region" description="Acidic residues" evidence="1">
    <location>
        <begin position="32"/>
        <end position="53"/>
    </location>
</feature>
<feature type="region of interest" description="Disordered" evidence="1">
    <location>
        <begin position="1"/>
        <end position="432"/>
    </location>
</feature>
<name>A0A067M2E0_BOTB1</name>